<reference evidence="4" key="3">
    <citation type="submission" date="2025-04" db="UniProtKB">
        <authorList>
            <consortium name="RefSeq"/>
        </authorList>
    </citation>
    <scope>IDENTIFICATION</scope>
    <source>
        <strain evidence="4">CBS 304.34</strain>
    </source>
</reference>
<dbReference type="EMBL" id="MU003699">
    <property type="protein sequence ID" value="KAF2810995.1"/>
    <property type="molecule type" value="Genomic_DNA"/>
</dbReference>
<dbReference type="AlphaFoldDB" id="A0A6A6YSR0"/>
<feature type="compositionally biased region" description="Polar residues" evidence="1">
    <location>
        <begin position="14"/>
        <end position="28"/>
    </location>
</feature>
<dbReference type="Proteomes" id="UP000504636">
    <property type="component" value="Unplaced"/>
</dbReference>
<sequence>MVFGPAHSGANMPATASHTGQTGGTQKSFRWGNHIEIRSWISIISAPRGIAIAASTLKDPPSLSCEPLCTHLSLNDSIILCLVSKLVAARQNGSLEWRRSEECSCVHGGKGSTPCLRWHQRKDDSDFTRAQGA</sequence>
<reference evidence="2 4" key="1">
    <citation type="journal article" date="2020" name="Stud. Mycol.">
        <title>101 Dothideomycetes genomes: a test case for predicting lifestyles and emergence of pathogens.</title>
        <authorList>
            <person name="Haridas S."/>
            <person name="Albert R."/>
            <person name="Binder M."/>
            <person name="Bloem J."/>
            <person name="Labutti K."/>
            <person name="Salamov A."/>
            <person name="Andreopoulos B."/>
            <person name="Baker S."/>
            <person name="Barry K."/>
            <person name="Bills G."/>
            <person name="Bluhm B."/>
            <person name="Cannon C."/>
            <person name="Castanera R."/>
            <person name="Culley D."/>
            <person name="Daum C."/>
            <person name="Ezra D."/>
            <person name="Gonzalez J."/>
            <person name="Henrissat B."/>
            <person name="Kuo A."/>
            <person name="Liang C."/>
            <person name="Lipzen A."/>
            <person name="Lutzoni F."/>
            <person name="Magnuson J."/>
            <person name="Mondo S."/>
            <person name="Nolan M."/>
            <person name="Ohm R."/>
            <person name="Pangilinan J."/>
            <person name="Park H.-J."/>
            <person name="Ramirez L."/>
            <person name="Alfaro M."/>
            <person name="Sun H."/>
            <person name="Tritt A."/>
            <person name="Yoshinaga Y."/>
            <person name="Zwiers L.-H."/>
            <person name="Turgeon B."/>
            <person name="Goodwin S."/>
            <person name="Spatafora J."/>
            <person name="Crous P."/>
            <person name="Grigoriev I."/>
        </authorList>
    </citation>
    <scope>NUCLEOTIDE SEQUENCE</scope>
    <source>
        <strain evidence="2 4">CBS 304.34</strain>
    </source>
</reference>
<dbReference type="RefSeq" id="XP_033577959.1">
    <property type="nucleotide sequence ID" value="XM_033714111.1"/>
</dbReference>
<evidence type="ECO:0000313" key="4">
    <source>
        <dbReference type="RefSeq" id="XP_033577959.1"/>
    </source>
</evidence>
<gene>
    <name evidence="2 4" type="ORF">BDZ99DRAFT_292916</name>
</gene>
<evidence type="ECO:0000313" key="2">
    <source>
        <dbReference type="EMBL" id="KAF2810995.1"/>
    </source>
</evidence>
<accession>A0A6A6YSR0</accession>
<evidence type="ECO:0000256" key="1">
    <source>
        <dbReference type="SAM" id="MobiDB-lite"/>
    </source>
</evidence>
<proteinExistence type="predicted"/>
<feature type="region of interest" description="Disordered" evidence="1">
    <location>
        <begin position="1"/>
        <end position="28"/>
    </location>
</feature>
<organism evidence="2">
    <name type="scientific">Mytilinidion resinicola</name>
    <dbReference type="NCBI Taxonomy" id="574789"/>
    <lineage>
        <taxon>Eukaryota</taxon>
        <taxon>Fungi</taxon>
        <taxon>Dikarya</taxon>
        <taxon>Ascomycota</taxon>
        <taxon>Pezizomycotina</taxon>
        <taxon>Dothideomycetes</taxon>
        <taxon>Pleosporomycetidae</taxon>
        <taxon>Mytilinidiales</taxon>
        <taxon>Mytilinidiaceae</taxon>
        <taxon>Mytilinidion</taxon>
    </lineage>
</organism>
<name>A0A6A6YSR0_9PEZI</name>
<evidence type="ECO:0000313" key="3">
    <source>
        <dbReference type="Proteomes" id="UP000504636"/>
    </source>
</evidence>
<dbReference type="GeneID" id="54455004"/>
<protein>
    <submittedName>
        <fullName evidence="2 4">Uncharacterized protein</fullName>
    </submittedName>
</protein>
<reference evidence="4" key="2">
    <citation type="submission" date="2020-04" db="EMBL/GenBank/DDBJ databases">
        <authorList>
            <consortium name="NCBI Genome Project"/>
        </authorList>
    </citation>
    <scope>NUCLEOTIDE SEQUENCE</scope>
    <source>
        <strain evidence="4">CBS 304.34</strain>
    </source>
</reference>
<keyword evidence="3" id="KW-1185">Reference proteome</keyword>